<dbReference type="EMBL" id="JAAIUW010000013">
    <property type="protein sequence ID" value="KAF7803010.1"/>
    <property type="molecule type" value="Genomic_DNA"/>
</dbReference>
<reference evidence="2" key="1">
    <citation type="submission" date="2020-09" db="EMBL/GenBank/DDBJ databases">
        <title>Genome-Enabled Discovery of Anthraquinone Biosynthesis in Senna tora.</title>
        <authorList>
            <person name="Kang S.-H."/>
            <person name="Pandey R.P."/>
            <person name="Lee C.-M."/>
            <person name="Sim J.-S."/>
            <person name="Jeong J.-T."/>
            <person name="Choi B.-S."/>
            <person name="Jung M."/>
            <person name="Ginzburg D."/>
            <person name="Zhao K."/>
            <person name="Won S.Y."/>
            <person name="Oh T.-J."/>
            <person name="Yu Y."/>
            <person name="Kim N.-H."/>
            <person name="Lee O.R."/>
            <person name="Lee T.-H."/>
            <person name="Bashyal P."/>
            <person name="Kim T.-S."/>
            <person name="Lee W.-H."/>
            <person name="Kawkins C."/>
            <person name="Kim C.-K."/>
            <person name="Kim J.S."/>
            <person name="Ahn B.O."/>
            <person name="Rhee S.Y."/>
            <person name="Sohng J.K."/>
        </authorList>
    </citation>
    <scope>NUCLEOTIDE SEQUENCE</scope>
    <source>
        <tissue evidence="2">Leaf</tissue>
    </source>
</reference>
<evidence type="ECO:0000256" key="1">
    <source>
        <dbReference type="SAM" id="MobiDB-lite"/>
    </source>
</evidence>
<evidence type="ECO:0000313" key="3">
    <source>
        <dbReference type="Proteomes" id="UP000634136"/>
    </source>
</evidence>
<gene>
    <name evidence="2" type="ORF">G2W53_042121</name>
</gene>
<proteinExistence type="predicted"/>
<feature type="compositionally biased region" description="Basic and acidic residues" evidence="1">
    <location>
        <begin position="27"/>
        <end position="38"/>
    </location>
</feature>
<sequence length="71" mass="8527">MEGVEDDEEPRYSALLNRNLKQKDRIDVTSSKFKEKSKCRNLNSQYNGNKPRILKCKEENRRKRELKKLTK</sequence>
<dbReference type="Proteomes" id="UP000634136">
    <property type="component" value="Unassembled WGS sequence"/>
</dbReference>
<comment type="caution">
    <text evidence="2">The sequence shown here is derived from an EMBL/GenBank/DDBJ whole genome shotgun (WGS) entry which is preliminary data.</text>
</comment>
<accession>A0A834SI83</accession>
<feature type="region of interest" description="Disordered" evidence="1">
    <location>
        <begin position="27"/>
        <end position="71"/>
    </location>
</feature>
<name>A0A834SI83_9FABA</name>
<organism evidence="2 3">
    <name type="scientific">Senna tora</name>
    <dbReference type="NCBI Taxonomy" id="362788"/>
    <lineage>
        <taxon>Eukaryota</taxon>
        <taxon>Viridiplantae</taxon>
        <taxon>Streptophyta</taxon>
        <taxon>Embryophyta</taxon>
        <taxon>Tracheophyta</taxon>
        <taxon>Spermatophyta</taxon>
        <taxon>Magnoliopsida</taxon>
        <taxon>eudicotyledons</taxon>
        <taxon>Gunneridae</taxon>
        <taxon>Pentapetalae</taxon>
        <taxon>rosids</taxon>
        <taxon>fabids</taxon>
        <taxon>Fabales</taxon>
        <taxon>Fabaceae</taxon>
        <taxon>Caesalpinioideae</taxon>
        <taxon>Cassia clade</taxon>
        <taxon>Senna</taxon>
    </lineage>
</organism>
<protein>
    <submittedName>
        <fullName evidence="2">Uncharacterized protein</fullName>
    </submittedName>
</protein>
<dbReference type="AlphaFoldDB" id="A0A834SI83"/>
<evidence type="ECO:0000313" key="2">
    <source>
        <dbReference type="EMBL" id="KAF7803010.1"/>
    </source>
</evidence>
<keyword evidence="3" id="KW-1185">Reference proteome</keyword>